<dbReference type="RefSeq" id="WP_189836573.1">
    <property type="nucleotide sequence ID" value="NZ_BHVT01000081.1"/>
</dbReference>
<name>A0A4R3YC29_9PROT</name>
<organism evidence="3 4">
    <name type="scientific">Sulfurirhabdus autotrophica</name>
    <dbReference type="NCBI Taxonomy" id="1706046"/>
    <lineage>
        <taxon>Bacteria</taxon>
        <taxon>Pseudomonadati</taxon>
        <taxon>Pseudomonadota</taxon>
        <taxon>Betaproteobacteria</taxon>
        <taxon>Nitrosomonadales</taxon>
        <taxon>Sulfuricellaceae</taxon>
        <taxon>Sulfurirhabdus</taxon>
    </lineage>
</organism>
<feature type="region of interest" description="Disordered" evidence="1">
    <location>
        <begin position="173"/>
        <end position="203"/>
    </location>
</feature>
<proteinExistence type="predicted"/>
<evidence type="ECO:0000313" key="4">
    <source>
        <dbReference type="Proteomes" id="UP000295367"/>
    </source>
</evidence>
<evidence type="ECO:0000256" key="1">
    <source>
        <dbReference type="SAM" id="MobiDB-lite"/>
    </source>
</evidence>
<comment type="caution">
    <text evidence="3">The sequence shown here is derived from an EMBL/GenBank/DDBJ whole genome shotgun (WGS) entry which is preliminary data.</text>
</comment>
<evidence type="ECO:0000256" key="2">
    <source>
        <dbReference type="SAM" id="Phobius"/>
    </source>
</evidence>
<protein>
    <submittedName>
        <fullName evidence="3">Type II secretory pathway pseudopilin PulG</fullName>
    </submittedName>
</protein>
<dbReference type="Proteomes" id="UP000295367">
    <property type="component" value="Unassembled WGS sequence"/>
</dbReference>
<accession>A0A4R3YC29</accession>
<evidence type="ECO:0000313" key="3">
    <source>
        <dbReference type="EMBL" id="TCV89530.1"/>
    </source>
</evidence>
<keyword evidence="4" id="KW-1185">Reference proteome</keyword>
<dbReference type="EMBL" id="SMCO01000002">
    <property type="protein sequence ID" value="TCV89530.1"/>
    <property type="molecule type" value="Genomic_DNA"/>
</dbReference>
<reference evidence="3 4" key="1">
    <citation type="submission" date="2019-03" db="EMBL/GenBank/DDBJ databases">
        <title>Genomic Encyclopedia of Type Strains, Phase IV (KMG-IV): sequencing the most valuable type-strain genomes for metagenomic binning, comparative biology and taxonomic classification.</title>
        <authorList>
            <person name="Goeker M."/>
        </authorList>
    </citation>
    <scope>NUCLEOTIDE SEQUENCE [LARGE SCALE GENOMIC DNA]</scope>
    <source>
        <strain evidence="3 4">DSM 100309</strain>
    </source>
</reference>
<dbReference type="AlphaFoldDB" id="A0A4R3YC29"/>
<feature type="transmembrane region" description="Helical" evidence="2">
    <location>
        <begin position="12"/>
        <end position="36"/>
    </location>
</feature>
<keyword evidence="2" id="KW-0472">Membrane</keyword>
<keyword evidence="2" id="KW-0812">Transmembrane</keyword>
<sequence length="203" mass="23002">MKRFSTSLSQTGFTYLGLLFLIMIMGIVAATAGNVWHLAQKREKEHELIFVGNQFRQAIGFYFEKTPGSASSKKQYPKTLDSLLQDNRNVFTQRYLRKIYWDPLTKSKEWGLVESPDGGIMGVYSLSEDVPLKQNNFKMADQDLEGKSKYTEWKFIYVPKQSSNAADAINNSGQQANSATAKPVFNRNQNQTTIPQGGFNNHN</sequence>
<keyword evidence="2" id="KW-1133">Transmembrane helix</keyword>
<gene>
    <name evidence="3" type="ORF">EDC63_10248</name>
</gene>